<reference evidence="1 2" key="1">
    <citation type="journal article" date="2014" name="Genome Announc.">
        <title>Draft Genome Sequence of Fervidicella metallireducens Strain AeBT, an Iron-Reducing Thermoanaerobe from the Great Artesian Basin.</title>
        <authorList>
            <person name="Patel B.K."/>
        </authorList>
    </citation>
    <scope>NUCLEOTIDE SEQUENCE [LARGE SCALE GENOMIC DNA]</scope>
    <source>
        <strain evidence="1 2">AeB</strain>
    </source>
</reference>
<gene>
    <name evidence="1" type="ORF">Q428_05460</name>
</gene>
<evidence type="ECO:0000313" key="1">
    <source>
        <dbReference type="EMBL" id="EYE88887.1"/>
    </source>
</evidence>
<accession>A0A017RW23</accession>
<comment type="caution">
    <text evidence="1">The sequence shown here is derived from an EMBL/GenBank/DDBJ whole genome shotgun (WGS) entry which is preliminary data.</text>
</comment>
<evidence type="ECO:0000313" key="2">
    <source>
        <dbReference type="Proteomes" id="UP000019681"/>
    </source>
</evidence>
<dbReference type="Proteomes" id="UP000019681">
    <property type="component" value="Unassembled WGS sequence"/>
</dbReference>
<keyword evidence="2" id="KW-1185">Reference proteome</keyword>
<sequence length="62" mass="7517">MHKNRGLFYDYGKNNLYDSWELVRLYGLYDDDKPTVEPEGNLYKEIEITPWEGRMTRINTEE</sequence>
<dbReference type="STRING" id="1403537.Q428_05460"/>
<proteinExistence type="predicted"/>
<dbReference type="EMBL" id="AZQP01000012">
    <property type="protein sequence ID" value="EYE88887.1"/>
    <property type="molecule type" value="Genomic_DNA"/>
</dbReference>
<organism evidence="1 2">
    <name type="scientific">Fervidicella metallireducens AeB</name>
    <dbReference type="NCBI Taxonomy" id="1403537"/>
    <lineage>
        <taxon>Bacteria</taxon>
        <taxon>Bacillati</taxon>
        <taxon>Bacillota</taxon>
        <taxon>Clostridia</taxon>
        <taxon>Eubacteriales</taxon>
        <taxon>Clostridiaceae</taxon>
        <taxon>Fervidicella</taxon>
    </lineage>
</organism>
<protein>
    <submittedName>
        <fullName evidence="1">Uncharacterized protein</fullName>
    </submittedName>
</protein>
<dbReference type="AlphaFoldDB" id="A0A017RW23"/>
<dbReference type="RefSeq" id="WP_035378866.1">
    <property type="nucleotide sequence ID" value="NZ_AZQP01000012.1"/>
</dbReference>
<name>A0A017RW23_9CLOT</name>